<evidence type="ECO:0000256" key="2">
    <source>
        <dbReference type="ARBA" id="ARBA00004989"/>
    </source>
</evidence>
<evidence type="ECO:0000256" key="9">
    <source>
        <dbReference type="ARBA" id="ARBA00022679"/>
    </source>
</evidence>
<dbReference type="Pfam" id="PF13500">
    <property type="entry name" value="AAA_26"/>
    <property type="match status" value="1"/>
</dbReference>
<dbReference type="PANTHER" id="PTHR43356:SF3">
    <property type="entry name" value="PHOSPHATE ACETYLTRANSFERASE"/>
    <property type="match status" value="1"/>
</dbReference>
<dbReference type="PIRSF" id="PIRSF006107">
    <property type="entry name" value="PhpActrans_proteobac"/>
    <property type="match status" value="1"/>
</dbReference>
<comment type="similarity">
    <text evidence="4 12">In the N-terminal section; belongs to the CobB/CobQ family.</text>
</comment>
<dbReference type="InterPro" id="IPR016475">
    <property type="entry name" value="P-Actrans_bac"/>
</dbReference>
<proteinExistence type="inferred from homology"/>
<evidence type="ECO:0000259" key="13">
    <source>
        <dbReference type="Pfam" id="PF01515"/>
    </source>
</evidence>
<comment type="similarity">
    <text evidence="3 12">In the C-terminal section; belongs to the phosphate acetyltransferase and butyryltransferase family.</text>
</comment>
<dbReference type="InterPro" id="IPR010766">
    <property type="entry name" value="DRTGG"/>
</dbReference>
<dbReference type="AlphaFoldDB" id="A0A7X1AVG1"/>
<comment type="catalytic activity">
    <reaction evidence="12">
        <text>acetyl-CoA + phosphate = acetyl phosphate + CoA</text>
        <dbReference type="Rhea" id="RHEA:19521"/>
        <dbReference type="ChEBI" id="CHEBI:22191"/>
        <dbReference type="ChEBI" id="CHEBI:43474"/>
        <dbReference type="ChEBI" id="CHEBI:57287"/>
        <dbReference type="ChEBI" id="CHEBI:57288"/>
        <dbReference type="EC" id="2.3.1.8"/>
    </reaction>
</comment>
<dbReference type="UniPathway" id="UPA00340">
    <property type="reaction ID" value="UER00459"/>
</dbReference>
<keyword evidence="8 12" id="KW-0963">Cytoplasm</keyword>
<evidence type="ECO:0000256" key="6">
    <source>
        <dbReference type="ARBA" id="ARBA00012707"/>
    </source>
</evidence>
<dbReference type="InterPro" id="IPR042112">
    <property type="entry name" value="P_AcTrfase_dom2"/>
</dbReference>
<comment type="caution">
    <text evidence="15">The sequence shown here is derived from an EMBL/GenBank/DDBJ whole genome shotgun (WGS) entry which is preliminary data.</text>
</comment>
<dbReference type="SUPFAM" id="SSF52540">
    <property type="entry name" value="P-loop containing nucleoside triphosphate hydrolases"/>
    <property type="match status" value="1"/>
</dbReference>
<dbReference type="FunFam" id="3.40.50.10750:FF:000001">
    <property type="entry name" value="Phosphate acetyltransferase"/>
    <property type="match status" value="1"/>
</dbReference>
<dbReference type="EMBL" id="JACHVA010000033">
    <property type="protein sequence ID" value="MBC2600730.1"/>
    <property type="molecule type" value="Genomic_DNA"/>
</dbReference>
<dbReference type="Gene3D" id="3.40.1390.20">
    <property type="entry name" value="HprK N-terminal domain-like"/>
    <property type="match status" value="1"/>
</dbReference>
<dbReference type="NCBIfam" id="NF007233">
    <property type="entry name" value="PRK09653.1"/>
    <property type="match status" value="1"/>
</dbReference>
<dbReference type="GO" id="GO:0006085">
    <property type="term" value="P:acetyl-CoA biosynthetic process"/>
    <property type="evidence" value="ECO:0007669"/>
    <property type="project" value="UniProtKB-UniPathway"/>
</dbReference>
<dbReference type="NCBIfam" id="TIGR00651">
    <property type="entry name" value="pta"/>
    <property type="match status" value="1"/>
</dbReference>
<keyword evidence="10 12" id="KW-0012">Acyltransferase</keyword>
<dbReference type="SUPFAM" id="SSF53659">
    <property type="entry name" value="Isocitrate/Isopropylmalate dehydrogenase-like"/>
    <property type="match status" value="1"/>
</dbReference>
<dbReference type="InterPro" id="IPR050500">
    <property type="entry name" value="Phos_Acetyltrans/Butyryltrans"/>
</dbReference>
<evidence type="ECO:0000313" key="15">
    <source>
        <dbReference type="EMBL" id="MBC2600730.1"/>
    </source>
</evidence>
<dbReference type="NCBIfam" id="NF004167">
    <property type="entry name" value="PRK05632.1"/>
    <property type="match status" value="1"/>
</dbReference>
<dbReference type="GO" id="GO:0005737">
    <property type="term" value="C:cytoplasm"/>
    <property type="evidence" value="ECO:0007669"/>
    <property type="project" value="UniProtKB-SubCell"/>
</dbReference>
<dbReference type="PANTHER" id="PTHR43356">
    <property type="entry name" value="PHOSPHATE ACETYLTRANSFERASE"/>
    <property type="match status" value="1"/>
</dbReference>
<keyword evidence="9 12" id="KW-0808">Transferase</keyword>
<dbReference type="InterPro" id="IPR002505">
    <property type="entry name" value="PTA_PTB"/>
</dbReference>
<feature type="domain" description="DRTGG" evidence="14">
    <location>
        <begin position="236"/>
        <end position="348"/>
    </location>
</feature>
<dbReference type="RefSeq" id="WP_185691468.1">
    <property type="nucleotide sequence ID" value="NZ_JACHVA010000033.1"/>
</dbReference>
<dbReference type="EC" id="2.3.1.8" evidence="6 12"/>
<evidence type="ECO:0000256" key="7">
    <source>
        <dbReference type="ARBA" id="ARBA00021528"/>
    </source>
</evidence>
<dbReference type="Proteomes" id="UP000525652">
    <property type="component" value="Unassembled WGS sequence"/>
</dbReference>
<organism evidence="15 16">
    <name type="scientific">Puniceicoccus vermicola</name>
    <dbReference type="NCBI Taxonomy" id="388746"/>
    <lineage>
        <taxon>Bacteria</taxon>
        <taxon>Pseudomonadati</taxon>
        <taxon>Verrucomicrobiota</taxon>
        <taxon>Opitutia</taxon>
        <taxon>Puniceicoccales</taxon>
        <taxon>Puniceicoccaceae</taxon>
        <taxon>Puniceicoccus</taxon>
    </lineage>
</organism>
<comment type="subcellular location">
    <subcellularLocation>
        <location evidence="1 12">Cytoplasm</location>
    </subcellularLocation>
</comment>
<gene>
    <name evidence="15" type="primary">pta</name>
    <name evidence="15" type="ORF">H5P30_02925</name>
</gene>
<comment type="subunit">
    <text evidence="5">Homohexamer.</text>
</comment>
<keyword evidence="16" id="KW-1185">Reference proteome</keyword>
<evidence type="ECO:0000259" key="14">
    <source>
        <dbReference type="Pfam" id="PF07085"/>
    </source>
</evidence>
<dbReference type="InterPro" id="IPR027417">
    <property type="entry name" value="P-loop_NTPase"/>
</dbReference>
<evidence type="ECO:0000256" key="4">
    <source>
        <dbReference type="ARBA" id="ARBA00009786"/>
    </source>
</evidence>
<dbReference type="InterPro" id="IPR042113">
    <property type="entry name" value="P_AcTrfase_dom1"/>
</dbReference>
<dbReference type="Gene3D" id="3.40.50.10950">
    <property type="match status" value="1"/>
</dbReference>
<evidence type="ECO:0000256" key="5">
    <source>
        <dbReference type="ARBA" id="ARBA00011643"/>
    </source>
</evidence>
<evidence type="ECO:0000256" key="8">
    <source>
        <dbReference type="ARBA" id="ARBA00022490"/>
    </source>
</evidence>
<dbReference type="SUPFAM" id="SSF75138">
    <property type="entry name" value="HprK N-terminal domain-like"/>
    <property type="match status" value="1"/>
</dbReference>
<reference evidence="15 16" key="1">
    <citation type="submission" date="2020-07" db="EMBL/GenBank/DDBJ databases">
        <authorList>
            <person name="Feng X."/>
        </authorList>
    </citation>
    <scope>NUCLEOTIDE SEQUENCE [LARGE SCALE GENOMIC DNA]</scope>
    <source>
        <strain evidence="15 16">JCM14086</strain>
    </source>
</reference>
<dbReference type="InterPro" id="IPR028979">
    <property type="entry name" value="Ser_kin/Pase_Hpr-like_N_sf"/>
</dbReference>
<dbReference type="Gene3D" id="3.40.50.10750">
    <property type="entry name" value="Isocitrate/Isopropylmalate dehydrogenase-like"/>
    <property type="match status" value="1"/>
</dbReference>
<evidence type="ECO:0000256" key="1">
    <source>
        <dbReference type="ARBA" id="ARBA00004496"/>
    </source>
</evidence>
<sequence>MAKHRFYLCASSADAGLTTTSLGAARALDRRGIRVAFCKPISQRPVTEKNLDPSIVFAERLLSIKPPAPIDLAVAEQYIRENRVDDLMEQVVEMIESLSEKADVLIIEGLLSEESQTFKNRLNRDVARAIGAEIIYVGRYVGSDIRSFSQEIEMAASIHGGVSVANVVGAIANRLPTDEASSDDESHKWLSDPQSEWKANFQKRIEAESEIFTDGTLDILGCVPENPALQSVRTRDVAEFLGAEILFPGELESRRVSAITLCARNVTNLLHTLKSGALIVTPSDRDDVIMAVCLSAINKVPLAGLIITGKVPMRENVLELCRPGIEESGLPVLRVQTESFLTASTLSRISPHIPVDDLDRMEQAMDYVARHLNFDWFHNRLSKEIERRVSPAAFRLQLTRAAREANRKIVLPEGEEPRTIAAAIACTNRNIAKCVLLGKPDEVRRIATAQGLHLPDSLEIHDPTEIAERYLEPLLERRRHKGLTVKRAREELEDTVVLGTMMLALDEVDGLVSGAVHSSANTIRPALKLIKTKPDARLVSSVFFMCLQDQVLVYGDCAVNPDPSAEELADIAIQSAATSRQFGIDPRVALISYSTGSSGSGVDVEKVREATEIAKKMNPDFLLDGPLQYDAAAIPDVAEKKAPDSKIAGRANVFVFPDLNTGNTTYKAVQRSANLISIGPVLQGLRKPVNDLSRGALVDDIIYTIAVTAIQAAADS</sequence>
<comment type="pathway">
    <text evidence="2 12">Metabolic intermediate biosynthesis; acetyl-CoA biosynthesis; acetyl-CoA from acetate: step 2/2.</text>
</comment>
<dbReference type="Pfam" id="PF07085">
    <property type="entry name" value="DRTGG"/>
    <property type="match status" value="1"/>
</dbReference>
<evidence type="ECO:0000256" key="12">
    <source>
        <dbReference type="PIRNR" id="PIRNR006107"/>
    </source>
</evidence>
<comment type="domain">
    <text evidence="12">The N-terminal region seems to be important for proper quaternary structure. The C-terminal region contains the substrate-binding site.</text>
</comment>
<evidence type="ECO:0000256" key="11">
    <source>
        <dbReference type="ARBA" id="ARBA00031108"/>
    </source>
</evidence>
<comment type="function">
    <text evidence="12">Involved in acetate metabolism.</text>
</comment>
<dbReference type="Gene3D" id="3.40.50.300">
    <property type="entry name" value="P-loop containing nucleotide triphosphate hydrolases"/>
    <property type="match status" value="1"/>
</dbReference>
<dbReference type="CDD" id="cd03109">
    <property type="entry name" value="DTBS"/>
    <property type="match status" value="1"/>
</dbReference>
<evidence type="ECO:0000313" key="16">
    <source>
        <dbReference type="Proteomes" id="UP000525652"/>
    </source>
</evidence>
<feature type="domain" description="Phosphate acetyl/butaryl transferase" evidence="13">
    <location>
        <begin position="397"/>
        <end position="709"/>
    </location>
</feature>
<dbReference type="Pfam" id="PF01515">
    <property type="entry name" value="PTA_PTB"/>
    <property type="match status" value="1"/>
</dbReference>
<evidence type="ECO:0000256" key="10">
    <source>
        <dbReference type="ARBA" id="ARBA00023315"/>
    </source>
</evidence>
<protein>
    <recommendedName>
        <fullName evidence="7 12">Phosphate acetyltransferase</fullName>
        <ecNumber evidence="6 12">2.3.1.8</ecNumber>
    </recommendedName>
    <alternativeName>
        <fullName evidence="11 12">Phosphotransacetylase</fullName>
    </alternativeName>
</protein>
<name>A0A7X1AVG1_9BACT</name>
<evidence type="ECO:0000256" key="3">
    <source>
        <dbReference type="ARBA" id="ARBA00008756"/>
    </source>
</evidence>
<dbReference type="InterPro" id="IPR004614">
    <property type="entry name" value="P_AcTrfase"/>
</dbReference>
<accession>A0A7X1AVG1</accession>
<dbReference type="GO" id="GO:0008959">
    <property type="term" value="F:phosphate acetyltransferase activity"/>
    <property type="evidence" value="ECO:0007669"/>
    <property type="project" value="UniProtKB-EC"/>
</dbReference>